<feature type="compositionally biased region" description="Basic and acidic residues" evidence="1">
    <location>
        <begin position="53"/>
        <end position="62"/>
    </location>
</feature>
<evidence type="ECO:0000256" key="1">
    <source>
        <dbReference type="SAM" id="MobiDB-lite"/>
    </source>
</evidence>
<dbReference type="AlphaFoldDB" id="A0A317UZM9"/>
<protein>
    <recommendedName>
        <fullName evidence="2">PD-(D/E)XK nuclease-like domain-containing protein</fullName>
    </recommendedName>
</protein>
<name>A0A317UZM9_9EURO</name>
<dbReference type="InterPro" id="IPR046797">
    <property type="entry name" value="PDDEXK_12"/>
</dbReference>
<dbReference type="STRING" id="1448321.A0A317UZM9"/>
<feature type="compositionally biased region" description="Polar residues" evidence="1">
    <location>
        <begin position="26"/>
        <end position="35"/>
    </location>
</feature>
<evidence type="ECO:0000313" key="4">
    <source>
        <dbReference type="Proteomes" id="UP000247233"/>
    </source>
</evidence>
<sequence>MDGDKRRAIAIWNEKVFAEEVKRVSSGASNGTTAAYSVKRKPPSDPDQDQEPDTGKRPRQECPESPCSGPSPSWNHDIPVPQSVSRSESSPPGSSPSATRVKSQLATATPKVVFLQQTDDPGSDAVKDLLTFLLFSGDPLREGDQDGIEKISQASCRCTAEFRSEGSWVMDVVRPLLDLAIGDLSLESWSVQSESVGAKYLPRYTAKDTVSRTIDLVVGLPKEPWISEYERIDIDAAGRDLSHVDHPHTGKRLLGLGLEAKAPEGNLVEAQVQLAVWMAGLVVWGFDQRPPSMPSAASVARGDGAPIPPPVVGCTIVGEDWKFYIVYGAAGVDDSLSEVRVWGPLARLNSQTTTEEDTTTLLRRLRRVMQYIQGPYLEKLLAVMDRCD</sequence>
<dbReference type="Pfam" id="PF20516">
    <property type="entry name" value="PDDEXK_12"/>
    <property type="match status" value="1"/>
</dbReference>
<proteinExistence type="predicted"/>
<feature type="region of interest" description="Disordered" evidence="1">
    <location>
        <begin position="23"/>
        <end position="103"/>
    </location>
</feature>
<organism evidence="3 4">
    <name type="scientific">Aspergillus heteromorphus CBS 117.55</name>
    <dbReference type="NCBI Taxonomy" id="1448321"/>
    <lineage>
        <taxon>Eukaryota</taxon>
        <taxon>Fungi</taxon>
        <taxon>Dikarya</taxon>
        <taxon>Ascomycota</taxon>
        <taxon>Pezizomycotina</taxon>
        <taxon>Eurotiomycetes</taxon>
        <taxon>Eurotiomycetidae</taxon>
        <taxon>Eurotiales</taxon>
        <taxon>Aspergillaceae</taxon>
        <taxon>Aspergillus</taxon>
        <taxon>Aspergillus subgen. Circumdati</taxon>
    </lineage>
</organism>
<accession>A0A317UZM9</accession>
<dbReference type="EMBL" id="MSFL01000040">
    <property type="protein sequence ID" value="PWY67514.1"/>
    <property type="molecule type" value="Genomic_DNA"/>
</dbReference>
<dbReference type="GeneID" id="37063733"/>
<dbReference type="VEuPathDB" id="FungiDB:BO70DRAFT_345297"/>
<dbReference type="OrthoDB" id="4161186at2759"/>
<feature type="domain" description="PD-(D/E)XK nuclease-like" evidence="2">
    <location>
        <begin position="146"/>
        <end position="376"/>
    </location>
</feature>
<reference evidence="3 4" key="1">
    <citation type="submission" date="2016-12" db="EMBL/GenBank/DDBJ databases">
        <title>The genomes of Aspergillus section Nigri reveals drivers in fungal speciation.</title>
        <authorList>
            <consortium name="DOE Joint Genome Institute"/>
            <person name="Vesth T.C."/>
            <person name="Nybo J."/>
            <person name="Theobald S."/>
            <person name="Brandl J."/>
            <person name="Frisvad J.C."/>
            <person name="Nielsen K.F."/>
            <person name="Lyhne E.K."/>
            <person name="Kogle M.E."/>
            <person name="Kuo A."/>
            <person name="Riley R."/>
            <person name="Clum A."/>
            <person name="Nolan M."/>
            <person name="Lipzen A."/>
            <person name="Salamov A."/>
            <person name="Henrissat B."/>
            <person name="Wiebenga A."/>
            <person name="De Vries R.P."/>
            <person name="Grigoriev I.V."/>
            <person name="Mortensen U.H."/>
            <person name="Andersen M.R."/>
            <person name="Baker S.E."/>
        </authorList>
    </citation>
    <scope>NUCLEOTIDE SEQUENCE [LARGE SCALE GENOMIC DNA]</scope>
    <source>
        <strain evidence="3 4">CBS 117.55</strain>
    </source>
</reference>
<feature type="compositionally biased region" description="Low complexity" evidence="1">
    <location>
        <begin position="63"/>
        <end position="97"/>
    </location>
</feature>
<gene>
    <name evidence="3" type="ORF">BO70DRAFT_345297</name>
</gene>
<dbReference type="Proteomes" id="UP000247233">
    <property type="component" value="Unassembled WGS sequence"/>
</dbReference>
<keyword evidence="4" id="KW-1185">Reference proteome</keyword>
<evidence type="ECO:0000313" key="3">
    <source>
        <dbReference type="EMBL" id="PWY67514.1"/>
    </source>
</evidence>
<comment type="caution">
    <text evidence="3">The sequence shown here is derived from an EMBL/GenBank/DDBJ whole genome shotgun (WGS) entry which is preliminary data.</text>
</comment>
<dbReference type="RefSeq" id="XP_025395020.1">
    <property type="nucleotide sequence ID" value="XM_025541496.1"/>
</dbReference>
<evidence type="ECO:0000259" key="2">
    <source>
        <dbReference type="Pfam" id="PF20516"/>
    </source>
</evidence>